<protein>
    <submittedName>
        <fullName evidence="2">Type IV conjugative transfer system protein TraE</fullName>
    </submittedName>
</protein>
<keyword evidence="1" id="KW-0812">Transmembrane</keyword>
<evidence type="ECO:0000313" key="3">
    <source>
        <dbReference type="Proteomes" id="UP000219788"/>
    </source>
</evidence>
<proteinExistence type="predicted"/>
<evidence type="ECO:0000313" key="2">
    <source>
        <dbReference type="EMBL" id="PEH74458.1"/>
    </source>
</evidence>
<organism evidence="2 3">
    <name type="scientific">Edwardsiella tarda</name>
    <dbReference type="NCBI Taxonomy" id="636"/>
    <lineage>
        <taxon>Bacteria</taxon>
        <taxon>Pseudomonadati</taxon>
        <taxon>Pseudomonadota</taxon>
        <taxon>Gammaproteobacteria</taxon>
        <taxon>Enterobacterales</taxon>
        <taxon>Hafniaceae</taxon>
        <taxon>Edwardsiella</taxon>
    </lineage>
</organism>
<dbReference type="RefSeq" id="WP_024524765.1">
    <property type="nucleotide sequence ID" value="NZ_PDDV01000001.1"/>
</dbReference>
<accession>A0A2A7U849</accession>
<gene>
    <name evidence="2" type="primary">traE</name>
    <name evidence="2" type="ORF">CRM76_00235</name>
</gene>
<dbReference type="Pfam" id="PF05309">
    <property type="entry name" value="TraE"/>
    <property type="match status" value="1"/>
</dbReference>
<comment type="caution">
    <text evidence="2">The sequence shown here is derived from an EMBL/GenBank/DDBJ whole genome shotgun (WGS) entry which is preliminary data.</text>
</comment>
<dbReference type="InterPro" id="IPR007973">
    <property type="entry name" value="Pilus_assembly_TraE"/>
</dbReference>
<dbReference type="Proteomes" id="UP000219788">
    <property type="component" value="Unassembled WGS sequence"/>
</dbReference>
<feature type="transmembrane region" description="Helical" evidence="1">
    <location>
        <begin position="12"/>
        <end position="33"/>
    </location>
</feature>
<reference evidence="3" key="1">
    <citation type="submission" date="2017-09" db="EMBL/GenBank/DDBJ databases">
        <title>FDA dAtabase for Regulatory Grade micrObial Sequences (FDA-ARGOS): Supporting development and validation of Infectious Disease Dx tests.</title>
        <authorList>
            <person name="Goldberg B."/>
            <person name="Campos J."/>
            <person name="Tallon L."/>
            <person name="Sadzewicz L."/>
            <person name="Ott S."/>
            <person name="Zhao X."/>
            <person name="Nagaraj S."/>
            <person name="Vavikolanu K."/>
            <person name="Aluvathingal J."/>
            <person name="Nadendla S."/>
            <person name="Geyer C."/>
            <person name="Sichtig H."/>
        </authorList>
    </citation>
    <scope>NUCLEOTIDE SEQUENCE [LARGE SCALE GENOMIC DNA]</scope>
    <source>
        <strain evidence="3">FDAARGOS_370</strain>
    </source>
</reference>
<dbReference type="AlphaFoldDB" id="A0A2A7U849"/>
<dbReference type="NCBIfam" id="TIGR02761">
    <property type="entry name" value="TraE_TIGR"/>
    <property type="match status" value="1"/>
</dbReference>
<dbReference type="EMBL" id="PDDV01000001">
    <property type="protein sequence ID" value="PEH74458.1"/>
    <property type="molecule type" value="Genomic_DNA"/>
</dbReference>
<keyword evidence="1" id="KW-1133">Transmembrane helix</keyword>
<name>A0A2A7U849_EDWTA</name>
<evidence type="ECO:0000256" key="1">
    <source>
        <dbReference type="SAM" id="Phobius"/>
    </source>
</evidence>
<keyword evidence="1" id="KW-0472">Membrane</keyword>
<sequence length="188" mass="21069">MKHSARLSTGRVLAIGFIGMVVFLLLSLSVNVIQGINNYRLQNEQRTVVTPMLFSAPFAVSQNQEDASYLRQMALSFIALRLNVTPETVDASHQALLAFVKPASQNELKIRLAEDAKRIKGNNVNSAFYQTSVKVYPAAGRVDIRGELKTWIGNSQPYSEIKHYVLILEREDGATWLTRFGEVNNENK</sequence>
<dbReference type="OrthoDB" id="5880202at2"/>